<protein>
    <submittedName>
        <fullName evidence="1">Uncharacterized protein</fullName>
    </submittedName>
</protein>
<evidence type="ECO:0000313" key="2">
    <source>
        <dbReference type="Proteomes" id="UP001595844"/>
    </source>
</evidence>
<proteinExistence type="predicted"/>
<reference evidence="2" key="1">
    <citation type="journal article" date="2019" name="Int. J. Syst. Evol. Microbiol.">
        <title>The Global Catalogue of Microorganisms (GCM) 10K type strain sequencing project: providing services to taxonomists for standard genome sequencing and annotation.</title>
        <authorList>
            <consortium name="The Broad Institute Genomics Platform"/>
            <consortium name="The Broad Institute Genome Sequencing Center for Infectious Disease"/>
            <person name="Wu L."/>
            <person name="Ma J."/>
        </authorList>
    </citation>
    <scope>NUCLEOTIDE SEQUENCE [LARGE SCALE GENOMIC DNA]</scope>
    <source>
        <strain evidence="2">IBRC-M 10490</strain>
    </source>
</reference>
<name>A0ABV8VM03_9NOCA</name>
<sequence length="139" mass="13958">MTHGDHSTPAEPVLVSLSAPARRSLVAGLVQPVGSAPDTARLVDADIPDTALAAVLVGIAHADSGFVARTGSGPRAVAIVAGTVAALCGEDILTALADPDLAFLKGLKPPAIEALRTVLLGIETTDEQAIIAALRVLEA</sequence>
<dbReference type="RefSeq" id="WP_378565607.1">
    <property type="nucleotide sequence ID" value="NZ_JBHSDL010000025.1"/>
</dbReference>
<gene>
    <name evidence="1" type="ORF">ACFO5K_21085</name>
</gene>
<dbReference type="EMBL" id="JBHSDL010000025">
    <property type="protein sequence ID" value="MFC4376594.1"/>
    <property type="molecule type" value="Genomic_DNA"/>
</dbReference>
<keyword evidence="2" id="KW-1185">Reference proteome</keyword>
<accession>A0ABV8VM03</accession>
<evidence type="ECO:0000313" key="1">
    <source>
        <dbReference type="EMBL" id="MFC4376594.1"/>
    </source>
</evidence>
<comment type="caution">
    <text evidence="1">The sequence shown here is derived from an EMBL/GenBank/DDBJ whole genome shotgun (WGS) entry which is preliminary data.</text>
</comment>
<dbReference type="Proteomes" id="UP001595844">
    <property type="component" value="Unassembled WGS sequence"/>
</dbReference>
<organism evidence="1 2">
    <name type="scientific">Nocardia halotolerans</name>
    <dbReference type="NCBI Taxonomy" id="1755878"/>
    <lineage>
        <taxon>Bacteria</taxon>
        <taxon>Bacillati</taxon>
        <taxon>Actinomycetota</taxon>
        <taxon>Actinomycetes</taxon>
        <taxon>Mycobacteriales</taxon>
        <taxon>Nocardiaceae</taxon>
        <taxon>Nocardia</taxon>
    </lineage>
</organism>